<dbReference type="STRING" id="1174501.SAMN05216192_107166"/>
<evidence type="ECO:0000259" key="4">
    <source>
        <dbReference type="PROSITE" id="PS51898"/>
    </source>
</evidence>
<accession>A0A1G8MNL4</accession>
<dbReference type="Pfam" id="PF00589">
    <property type="entry name" value="Phage_integrase"/>
    <property type="match status" value="1"/>
</dbReference>
<keyword evidence="1 3" id="KW-0238">DNA-binding</keyword>
<feature type="domain" description="Tyr recombinase" evidence="4">
    <location>
        <begin position="156"/>
        <end position="339"/>
    </location>
</feature>
<dbReference type="InterPro" id="IPR044068">
    <property type="entry name" value="CB"/>
</dbReference>
<dbReference type="GO" id="GO:0015074">
    <property type="term" value="P:DNA integration"/>
    <property type="evidence" value="ECO:0007669"/>
    <property type="project" value="InterPro"/>
</dbReference>
<organism evidence="6 7">
    <name type="scientific">Paenibacillus typhae</name>
    <dbReference type="NCBI Taxonomy" id="1174501"/>
    <lineage>
        <taxon>Bacteria</taxon>
        <taxon>Bacillati</taxon>
        <taxon>Bacillota</taxon>
        <taxon>Bacilli</taxon>
        <taxon>Bacillales</taxon>
        <taxon>Paenibacillaceae</taxon>
        <taxon>Paenibacillus</taxon>
    </lineage>
</organism>
<reference evidence="7" key="1">
    <citation type="submission" date="2016-10" db="EMBL/GenBank/DDBJ databases">
        <authorList>
            <person name="Varghese N."/>
            <person name="Submissions S."/>
        </authorList>
    </citation>
    <scope>NUCLEOTIDE SEQUENCE [LARGE SCALE GENOMIC DNA]</scope>
    <source>
        <strain evidence="7">CGMCC 1.11012</strain>
    </source>
</reference>
<dbReference type="Gene3D" id="1.10.150.130">
    <property type="match status" value="1"/>
</dbReference>
<dbReference type="AlphaFoldDB" id="A0A1G8MNL4"/>
<evidence type="ECO:0000313" key="6">
    <source>
        <dbReference type="EMBL" id="SDI69523.1"/>
    </source>
</evidence>
<dbReference type="InterPro" id="IPR050090">
    <property type="entry name" value="Tyrosine_recombinase_XerCD"/>
</dbReference>
<dbReference type="GO" id="GO:0003677">
    <property type="term" value="F:DNA binding"/>
    <property type="evidence" value="ECO:0007669"/>
    <property type="project" value="UniProtKB-UniRule"/>
</dbReference>
<dbReference type="InterPro" id="IPR013762">
    <property type="entry name" value="Integrase-like_cat_sf"/>
</dbReference>
<dbReference type="PROSITE" id="PS51900">
    <property type="entry name" value="CB"/>
    <property type="match status" value="1"/>
</dbReference>
<evidence type="ECO:0000256" key="3">
    <source>
        <dbReference type="PROSITE-ProRule" id="PRU01248"/>
    </source>
</evidence>
<dbReference type="SUPFAM" id="SSF56349">
    <property type="entry name" value="DNA breaking-rejoining enzymes"/>
    <property type="match status" value="1"/>
</dbReference>
<dbReference type="EMBL" id="FNDX01000007">
    <property type="protein sequence ID" value="SDI69523.1"/>
    <property type="molecule type" value="Genomic_DNA"/>
</dbReference>
<dbReference type="InterPro" id="IPR011010">
    <property type="entry name" value="DNA_brk_join_enz"/>
</dbReference>
<protein>
    <submittedName>
        <fullName evidence="6">Integrase/recombinase XerD</fullName>
    </submittedName>
</protein>
<dbReference type="GO" id="GO:0006310">
    <property type="term" value="P:DNA recombination"/>
    <property type="evidence" value="ECO:0007669"/>
    <property type="project" value="UniProtKB-KW"/>
</dbReference>
<evidence type="ECO:0000259" key="5">
    <source>
        <dbReference type="PROSITE" id="PS51900"/>
    </source>
</evidence>
<dbReference type="InterPro" id="IPR002104">
    <property type="entry name" value="Integrase_catalytic"/>
</dbReference>
<dbReference type="Gene3D" id="1.10.443.10">
    <property type="entry name" value="Intergrase catalytic core"/>
    <property type="match status" value="1"/>
</dbReference>
<dbReference type="OrthoDB" id="107900at2"/>
<dbReference type="InterPro" id="IPR010998">
    <property type="entry name" value="Integrase_recombinase_N"/>
</dbReference>
<keyword evidence="7" id="KW-1185">Reference proteome</keyword>
<dbReference type="PANTHER" id="PTHR30349:SF94">
    <property type="entry name" value="INTEGRASE_RECOMBINASE HI_1414-RELATED"/>
    <property type="match status" value="1"/>
</dbReference>
<dbReference type="CDD" id="cd00397">
    <property type="entry name" value="DNA_BRE_C"/>
    <property type="match status" value="1"/>
</dbReference>
<sequence length="349" mass="39914">MDRRSLSSGRDIRGKKRAVISDEVDGFEVKNYSKVTIHELFKKFIDIKRSEGISERRKNDLLRDKEYFVNFLKSKGYSELMEDISTSIIREWSVEMQEQYVVYQTHVRGGKRKGLAPVTINDRLKTLKHFYNVILANGLWERNEAAPVKLLKQPIDTVEGLTEEQVRALLRACKKSTYTGFRDFTLIMLGIDCGLRAGELVALNEKNFDFEIGVVKVDDEIAKNGKARIVPVSRKVLNLIQKLLTENKINFGSDHVFMTAYGQTMTTKGIVRQFGTIRKNAGLNGVKASCHVLRHTFAKFYIQNGGDAFTLQKLLGHSRMDIVRTYIQMNAVDIAEAHRRFSPANKFRV</sequence>
<evidence type="ECO:0000313" key="7">
    <source>
        <dbReference type="Proteomes" id="UP000199050"/>
    </source>
</evidence>
<evidence type="ECO:0000256" key="2">
    <source>
        <dbReference type="ARBA" id="ARBA00023172"/>
    </source>
</evidence>
<dbReference type="RefSeq" id="WP_090713804.1">
    <property type="nucleotide sequence ID" value="NZ_CBCSKY010000034.1"/>
</dbReference>
<feature type="domain" description="Core-binding (CB)" evidence="5">
    <location>
        <begin position="35"/>
        <end position="135"/>
    </location>
</feature>
<name>A0A1G8MNL4_9BACL</name>
<gene>
    <name evidence="6" type="ORF">SAMN05216192_107166</name>
</gene>
<evidence type="ECO:0000256" key="1">
    <source>
        <dbReference type="ARBA" id="ARBA00023125"/>
    </source>
</evidence>
<dbReference type="PROSITE" id="PS51898">
    <property type="entry name" value="TYR_RECOMBINASE"/>
    <property type="match status" value="1"/>
</dbReference>
<proteinExistence type="predicted"/>
<keyword evidence="2" id="KW-0233">DNA recombination</keyword>
<dbReference type="PANTHER" id="PTHR30349">
    <property type="entry name" value="PHAGE INTEGRASE-RELATED"/>
    <property type="match status" value="1"/>
</dbReference>
<dbReference type="Proteomes" id="UP000199050">
    <property type="component" value="Unassembled WGS sequence"/>
</dbReference>